<evidence type="ECO:0000313" key="1">
    <source>
        <dbReference type="EMBL" id="TKR67007.1"/>
    </source>
</evidence>
<dbReference type="Proteomes" id="UP000298663">
    <property type="component" value="Unassembled WGS sequence"/>
</dbReference>
<evidence type="ECO:0000313" key="2">
    <source>
        <dbReference type="Proteomes" id="UP000298663"/>
    </source>
</evidence>
<organism evidence="1 2">
    <name type="scientific">Steinernema carpocapsae</name>
    <name type="common">Entomopathogenic nematode</name>
    <dbReference type="NCBI Taxonomy" id="34508"/>
    <lineage>
        <taxon>Eukaryota</taxon>
        <taxon>Metazoa</taxon>
        <taxon>Ecdysozoa</taxon>
        <taxon>Nematoda</taxon>
        <taxon>Chromadorea</taxon>
        <taxon>Rhabditida</taxon>
        <taxon>Tylenchina</taxon>
        <taxon>Panagrolaimomorpha</taxon>
        <taxon>Strongyloidoidea</taxon>
        <taxon>Steinernematidae</taxon>
        <taxon>Steinernema</taxon>
    </lineage>
</organism>
<dbReference type="OrthoDB" id="165352at2759"/>
<reference evidence="1 2" key="2">
    <citation type="journal article" date="2019" name="G3 (Bethesda)">
        <title>Hybrid Assembly of the Genome of the Entomopathogenic Nematode Steinernema carpocapsae Identifies the X-Chromosome.</title>
        <authorList>
            <person name="Serra L."/>
            <person name="Macchietto M."/>
            <person name="Macias-Munoz A."/>
            <person name="McGill C.J."/>
            <person name="Rodriguez I.M."/>
            <person name="Rodriguez B."/>
            <person name="Murad R."/>
            <person name="Mortazavi A."/>
        </authorList>
    </citation>
    <scope>NUCLEOTIDE SEQUENCE [LARGE SCALE GENOMIC DNA]</scope>
    <source>
        <strain evidence="1 2">ALL</strain>
    </source>
</reference>
<keyword evidence="2" id="KW-1185">Reference proteome</keyword>
<protein>
    <submittedName>
        <fullName evidence="1">Uncharacterized protein</fullName>
    </submittedName>
</protein>
<proteinExistence type="predicted"/>
<gene>
    <name evidence="1" type="ORF">L596_023224</name>
</gene>
<accession>A0A4U5MCZ8</accession>
<dbReference type="EMBL" id="AZBU02000008">
    <property type="protein sequence ID" value="TKR67007.1"/>
    <property type="molecule type" value="Genomic_DNA"/>
</dbReference>
<reference evidence="1 2" key="1">
    <citation type="journal article" date="2015" name="Genome Biol.">
        <title>Comparative genomics of Steinernema reveals deeply conserved gene regulatory networks.</title>
        <authorList>
            <person name="Dillman A.R."/>
            <person name="Macchietto M."/>
            <person name="Porter C.F."/>
            <person name="Rogers A."/>
            <person name="Williams B."/>
            <person name="Antoshechkin I."/>
            <person name="Lee M.M."/>
            <person name="Goodwin Z."/>
            <person name="Lu X."/>
            <person name="Lewis E.E."/>
            <person name="Goodrich-Blair H."/>
            <person name="Stock S.P."/>
            <person name="Adams B.J."/>
            <person name="Sternberg P.W."/>
            <person name="Mortazavi A."/>
        </authorList>
    </citation>
    <scope>NUCLEOTIDE SEQUENCE [LARGE SCALE GENOMIC DNA]</scope>
    <source>
        <strain evidence="1 2">ALL</strain>
    </source>
</reference>
<dbReference type="AlphaFoldDB" id="A0A4U5MCZ8"/>
<sequence>MAINPSNVLKLLVMRFPGHQSTENYSNFEEEIANGLFDYLEDIMEDRGDQLVKAFSEDDDDAEVSDDKDGTSLERFHGYNRKQMSQIVENWFVRKHKFGTIKSKFRKVRQTTTIYRTFDGLMAMFHAKQPTFSRNEANCRRDAFCRTRQEPFQSQAGAI</sequence>
<comment type="caution">
    <text evidence="1">The sequence shown here is derived from an EMBL/GenBank/DDBJ whole genome shotgun (WGS) entry which is preliminary data.</text>
</comment>
<name>A0A4U5MCZ8_STECR</name>